<reference evidence="2 3" key="1">
    <citation type="submission" date="2020-10" db="EMBL/GenBank/DDBJ databases">
        <title>Phylogeny of dyella-like bacteria.</title>
        <authorList>
            <person name="Fu J."/>
        </authorList>
    </citation>
    <scope>NUCLEOTIDE SEQUENCE [LARGE SCALE GENOMIC DNA]</scope>
    <source>
        <strain evidence="2 3">DHOB09</strain>
    </source>
</reference>
<organism evidence="2 3">
    <name type="scientific">Dyella caseinilytica</name>
    <dbReference type="NCBI Taxonomy" id="1849581"/>
    <lineage>
        <taxon>Bacteria</taxon>
        <taxon>Pseudomonadati</taxon>
        <taxon>Pseudomonadota</taxon>
        <taxon>Gammaproteobacteria</taxon>
        <taxon>Lysobacterales</taxon>
        <taxon>Rhodanobacteraceae</taxon>
        <taxon>Dyella</taxon>
    </lineage>
</organism>
<keyword evidence="3" id="KW-1185">Reference proteome</keyword>
<feature type="transmembrane region" description="Helical" evidence="1">
    <location>
        <begin position="335"/>
        <end position="356"/>
    </location>
</feature>
<evidence type="ECO:0000256" key="1">
    <source>
        <dbReference type="SAM" id="Phobius"/>
    </source>
</evidence>
<feature type="transmembrane region" description="Helical" evidence="1">
    <location>
        <begin position="107"/>
        <end position="127"/>
    </location>
</feature>
<dbReference type="Proteomes" id="UP000663181">
    <property type="component" value="Chromosome"/>
</dbReference>
<feature type="transmembrane region" description="Helical" evidence="1">
    <location>
        <begin position="185"/>
        <end position="213"/>
    </location>
</feature>
<feature type="transmembrane region" description="Helical" evidence="1">
    <location>
        <begin position="402"/>
        <end position="420"/>
    </location>
</feature>
<protein>
    <submittedName>
        <fullName evidence="2">YfhO family protein</fullName>
    </submittedName>
</protein>
<dbReference type="Pfam" id="PF09586">
    <property type="entry name" value="YfhO"/>
    <property type="match status" value="1"/>
</dbReference>
<feature type="transmembrane region" description="Helical" evidence="1">
    <location>
        <begin position="426"/>
        <end position="445"/>
    </location>
</feature>
<sequence length="753" mass="82890">MTHPLTHTAHRDPDLPSFPRLLLVLSMLWALLNLPLLLGIRVLPWDALDQFYPTVYFNVHSLRLGLAPWWNPHIYSGYPQIADPQGMLFSPLLMAWMLLRQAPGMTWFTWGVLLHLLMGGAAMLAILRRDGANALGALVGATVFMAGGVAASRLEHVPIVIAYAYAPLALLALRQFLTSPGVARGAWLGLSAGAMVTQLVQVSYLLVLVISAYGLIGSLWHWPNYNTKYRWRWLAGILVALACSLALGLPQLLLTSAYTSLSNRSELPLASVAGASLDSRAFLSLIVPNALHALRGKYDGPASLIEAYLYIGIIPLLLLTNIGSALRNPQQRRQVLFFGVVAVVACLYMFGTNAWLYPWLYAWLPGIQHFRRPADAAYVFNLSLSIWAGLSAGHFQLASRRRVSLLLGAAAVLLALASSYMRADGIRWQAGSLAAACMAILVLVLLQKTTSPWHKTLWLLALMVVDYRCFSLNGTFNESRDTIRQFAETPAVSFLSTQLQSQDQIPPPRIETLNTGVPWDNQVSLHGIDSTQGYNPLRYALYESWYGGRESSLNPRTNTAFNPSPGSALSQLLGVKYLVIGDRADAPPVSPPPGFTKIFSDQHETIWQADHVYPSLLTPTRVNLLAAGQLPQPQDFSATDFRTVLWLTPRDRSDEVEDRRLGTTCTGQVAASALGATPTTLSLHTRALTAGWLVINELDFPGWEATVDGQPVAIHRANGMFRAVCVPDGDHELQFRFHPWGMVAAVWNQQRAR</sequence>
<accession>A0ABX7GTF6</accession>
<feature type="transmembrane region" description="Helical" evidence="1">
    <location>
        <begin position="307"/>
        <end position="326"/>
    </location>
</feature>
<dbReference type="PANTHER" id="PTHR38454:SF1">
    <property type="entry name" value="INTEGRAL MEMBRANE PROTEIN"/>
    <property type="match status" value="1"/>
</dbReference>
<dbReference type="RefSeq" id="WP_203546643.1">
    <property type="nucleotide sequence ID" value="NZ_BMIZ01000002.1"/>
</dbReference>
<evidence type="ECO:0000313" key="2">
    <source>
        <dbReference type="EMBL" id="QRN53253.1"/>
    </source>
</evidence>
<feature type="transmembrane region" description="Helical" evidence="1">
    <location>
        <begin position="376"/>
        <end position="395"/>
    </location>
</feature>
<evidence type="ECO:0000313" key="3">
    <source>
        <dbReference type="Proteomes" id="UP000663181"/>
    </source>
</evidence>
<keyword evidence="1" id="KW-0472">Membrane</keyword>
<proteinExistence type="predicted"/>
<feature type="transmembrane region" description="Helical" evidence="1">
    <location>
        <begin position="233"/>
        <end position="255"/>
    </location>
</feature>
<keyword evidence="1" id="KW-0812">Transmembrane</keyword>
<name>A0ABX7GTF6_9GAMM</name>
<gene>
    <name evidence="2" type="ORF">ISN74_17750</name>
</gene>
<keyword evidence="1" id="KW-1133">Transmembrane helix</keyword>
<dbReference type="InterPro" id="IPR018580">
    <property type="entry name" value="Uncharacterised_YfhO"/>
</dbReference>
<dbReference type="EMBL" id="CP064030">
    <property type="protein sequence ID" value="QRN53253.1"/>
    <property type="molecule type" value="Genomic_DNA"/>
</dbReference>
<feature type="transmembrane region" description="Helical" evidence="1">
    <location>
        <begin position="134"/>
        <end position="151"/>
    </location>
</feature>
<feature type="transmembrane region" description="Helical" evidence="1">
    <location>
        <begin position="21"/>
        <end position="43"/>
    </location>
</feature>
<dbReference type="PANTHER" id="PTHR38454">
    <property type="entry name" value="INTEGRAL MEMBRANE PROTEIN-RELATED"/>
    <property type="match status" value="1"/>
</dbReference>